<reference evidence="2 3" key="1">
    <citation type="submission" date="2024-02" db="EMBL/GenBank/DDBJ databases">
        <title>Chromosome-scale genome assembly of the rough periwinkle Littorina saxatilis.</title>
        <authorList>
            <person name="De Jode A."/>
            <person name="Faria R."/>
            <person name="Formenti G."/>
            <person name="Sims Y."/>
            <person name="Smith T.P."/>
            <person name="Tracey A."/>
            <person name="Wood J.M.D."/>
            <person name="Zagrodzka Z.B."/>
            <person name="Johannesson K."/>
            <person name="Butlin R.K."/>
            <person name="Leder E.H."/>
        </authorList>
    </citation>
    <scope>NUCLEOTIDE SEQUENCE [LARGE SCALE GENOMIC DNA]</scope>
    <source>
        <strain evidence="2">Snail1</strain>
        <tissue evidence="2">Muscle</tissue>
    </source>
</reference>
<dbReference type="EMBL" id="JBAMIC010002845">
    <property type="protein sequence ID" value="KAK7089122.1"/>
    <property type="molecule type" value="Genomic_DNA"/>
</dbReference>
<proteinExistence type="predicted"/>
<accession>A0AAN9ALJ6</accession>
<name>A0AAN9ALJ6_9CAEN</name>
<keyword evidence="3" id="KW-1185">Reference proteome</keyword>
<sequence length="121" mass="13334">MIEGDGERDMSICDVAHIFSKKNGQKITTPRPVIVMSENVGQSASREKTSGNMAAGVPDPLSQVHVREGTLELKACHWRLGPPIFNSLSGPSQRQLSHFNAVKAFGKRERSFEARKTDSKK</sequence>
<comment type="caution">
    <text evidence="2">The sequence shown here is derived from an EMBL/GenBank/DDBJ whole genome shotgun (WGS) entry which is preliminary data.</text>
</comment>
<evidence type="ECO:0000313" key="3">
    <source>
        <dbReference type="Proteomes" id="UP001374579"/>
    </source>
</evidence>
<organism evidence="2 3">
    <name type="scientific">Littorina saxatilis</name>
    <dbReference type="NCBI Taxonomy" id="31220"/>
    <lineage>
        <taxon>Eukaryota</taxon>
        <taxon>Metazoa</taxon>
        <taxon>Spiralia</taxon>
        <taxon>Lophotrochozoa</taxon>
        <taxon>Mollusca</taxon>
        <taxon>Gastropoda</taxon>
        <taxon>Caenogastropoda</taxon>
        <taxon>Littorinimorpha</taxon>
        <taxon>Littorinoidea</taxon>
        <taxon>Littorinidae</taxon>
        <taxon>Littorina</taxon>
    </lineage>
</organism>
<protein>
    <submittedName>
        <fullName evidence="2">Uncharacterized protein</fullName>
    </submittedName>
</protein>
<evidence type="ECO:0000313" key="2">
    <source>
        <dbReference type="EMBL" id="KAK7089122.1"/>
    </source>
</evidence>
<feature type="region of interest" description="Disordered" evidence="1">
    <location>
        <begin position="40"/>
        <end position="60"/>
    </location>
</feature>
<dbReference type="Proteomes" id="UP001374579">
    <property type="component" value="Unassembled WGS sequence"/>
</dbReference>
<gene>
    <name evidence="2" type="ORF">V1264_024593</name>
</gene>
<dbReference type="AlphaFoldDB" id="A0AAN9ALJ6"/>
<evidence type="ECO:0000256" key="1">
    <source>
        <dbReference type="SAM" id="MobiDB-lite"/>
    </source>
</evidence>